<feature type="compositionally biased region" description="Low complexity" evidence="1">
    <location>
        <begin position="466"/>
        <end position="476"/>
    </location>
</feature>
<accession>A0A7W3IWG0</accession>
<comment type="caution">
    <text evidence="3">The sequence shown here is derived from an EMBL/GenBank/DDBJ whole genome shotgun (WGS) entry which is preliminary data.</text>
</comment>
<organism evidence="3 4">
    <name type="scientific">Nocardioides ginsengisegetis</name>
    <dbReference type="NCBI Taxonomy" id="661491"/>
    <lineage>
        <taxon>Bacteria</taxon>
        <taxon>Bacillati</taxon>
        <taxon>Actinomycetota</taxon>
        <taxon>Actinomycetes</taxon>
        <taxon>Propionibacteriales</taxon>
        <taxon>Nocardioidaceae</taxon>
        <taxon>Nocardioides</taxon>
    </lineage>
</organism>
<keyword evidence="2" id="KW-0732">Signal</keyword>
<feature type="compositionally biased region" description="Low complexity" evidence="1">
    <location>
        <begin position="199"/>
        <end position="222"/>
    </location>
</feature>
<reference evidence="3 4" key="1">
    <citation type="submission" date="2020-07" db="EMBL/GenBank/DDBJ databases">
        <title>Sequencing the genomes of 1000 actinobacteria strains.</title>
        <authorList>
            <person name="Klenk H.-P."/>
        </authorList>
    </citation>
    <scope>NUCLEOTIDE SEQUENCE [LARGE SCALE GENOMIC DNA]</scope>
    <source>
        <strain evidence="3 4">DSM 21349</strain>
    </source>
</reference>
<feature type="region of interest" description="Disordered" evidence="1">
    <location>
        <begin position="424"/>
        <end position="476"/>
    </location>
</feature>
<keyword evidence="4" id="KW-1185">Reference proteome</keyword>
<name>A0A7W3IWG0_9ACTN</name>
<feature type="compositionally biased region" description="Gly residues" evidence="1">
    <location>
        <begin position="176"/>
        <end position="189"/>
    </location>
</feature>
<feature type="compositionally biased region" description="Polar residues" evidence="1">
    <location>
        <begin position="127"/>
        <end position="137"/>
    </location>
</feature>
<feature type="region of interest" description="Disordered" evidence="1">
    <location>
        <begin position="113"/>
        <end position="224"/>
    </location>
</feature>
<proteinExistence type="predicted"/>
<evidence type="ECO:0000256" key="1">
    <source>
        <dbReference type="SAM" id="MobiDB-lite"/>
    </source>
</evidence>
<gene>
    <name evidence="3" type="ORF">FB382_000216</name>
</gene>
<feature type="compositionally biased region" description="Gly residues" evidence="1">
    <location>
        <begin position="436"/>
        <end position="453"/>
    </location>
</feature>
<evidence type="ECO:0000256" key="2">
    <source>
        <dbReference type="SAM" id="SignalP"/>
    </source>
</evidence>
<sequence length="541" mass="52931">MTTSRQRLTRSLAAAAVVGTMLPVAAAGPAQAGDSGDPAYSGFSTLATATPVHVEIYEPTIPIPANPQAELSFGYSTVQADTGSSRGRASYVWPGDAVGEGFKTIVENLGLPPELSGPIADGGYPDQVNSSSPSGEDTQADEPFPGMVMRTHASPDKTVASTGYSTDCQVDDAGAEGSGDGGGDGGTPGLPGLPPLPGLPVAQPPAAAAPAAQKQAKQSAEPDTSCQIPAELAALVDFGGYVSTSSSTNDGSTVAATSRAALSDIDLLGGVITISGVHVRSLATSNGEQAEPSGKAGYGTLAIAGQEFAIGPDGIEGGGQSQPIPGLPDDPAKALAQLGVQVTVPKPAYERDGDKATSTVAGLVVTLDTHQLRGMLDQVPFDEIVGAVPDQAGQLKSLLGAAVHLSPRFVITLGSATTVVDTVQGIDIPTTPPSTGGDGSTGTSGGSSGGGGTSVAPPSAAPPAAAPAGAAPATDGTLDDAAPAAAGLPPLYSLPGVLLFGGIGLAAAGGTYLRKIGLLALGGAGSCSHGLDSGLPDLRKA</sequence>
<feature type="compositionally biased region" description="Polar residues" evidence="1">
    <location>
        <begin position="159"/>
        <end position="168"/>
    </location>
</feature>
<dbReference type="RefSeq" id="WP_182536052.1">
    <property type="nucleotide sequence ID" value="NZ_JACGXA010000001.1"/>
</dbReference>
<dbReference type="NCBIfam" id="NF040603">
    <property type="entry name" value="choice_anch_P"/>
    <property type="match status" value="1"/>
</dbReference>
<dbReference type="EMBL" id="JACGXA010000001">
    <property type="protein sequence ID" value="MBA8801925.1"/>
    <property type="molecule type" value="Genomic_DNA"/>
</dbReference>
<feature type="signal peptide" evidence="2">
    <location>
        <begin position="1"/>
        <end position="26"/>
    </location>
</feature>
<dbReference type="Proteomes" id="UP000580910">
    <property type="component" value="Unassembled WGS sequence"/>
</dbReference>
<dbReference type="AlphaFoldDB" id="A0A7W3IWG0"/>
<protein>
    <submittedName>
        <fullName evidence="3">Uncharacterized protein</fullName>
    </submittedName>
</protein>
<feature type="chain" id="PRO_5038992394" evidence="2">
    <location>
        <begin position="27"/>
        <end position="541"/>
    </location>
</feature>
<evidence type="ECO:0000313" key="4">
    <source>
        <dbReference type="Proteomes" id="UP000580910"/>
    </source>
</evidence>
<evidence type="ECO:0000313" key="3">
    <source>
        <dbReference type="EMBL" id="MBA8801925.1"/>
    </source>
</evidence>